<dbReference type="EMBL" id="UYRT01001626">
    <property type="protein sequence ID" value="VDK29890.1"/>
    <property type="molecule type" value="Genomic_DNA"/>
</dbReference>
<protein>
    <submittedName>
        <fullName evidence="4">TIL domain-containing protein</fullName>
    </submittedName>
</protein>
<evidence type="ECO:0000313" key="4">
    <source>
        <dbReference type="WBParaSite" id="GPUH_0000136501-mRNA-1"/>
    </source>
</evidence>
<keyword evidence="3" id="KW-1185">Reference proteome</keyword>
<feature type="transmembrane region" description="Helical" evidence="1">
    <location>
        <begin position="97"/>
        <end position="115"/>
    </location>
</feature>
<accession>A0A183CY22</accession>
<keyword evidence="1" id="KW-0812">Transmembrane</keyword>
<organism evidence="4">
    <name type="scientific">Gongylonema pulchrum</name>
    <dbReference type="NCBI Taxonomy" id="637853"/>
    <lineage>
        <taxon>Eukaryota</taxon>
        <taxon>Metazoa</taxon>
        <taxon>Ecdysozoa</taxon>
        <taxon>Nematoda</taxon>
        <taxon>Chromadorea</taxon>
        <taxon>Rhabditida</taxon>
        <taxon>Spirurina</taxon>
        <taxon>Spiruromorpha</taxon>
        <taxon>Spiruroidea</taxon>
        <taxon>Gongylonematidae</taxon>
        <taxon>Gongylonema</taxon>
    </lineage>
</organism>
<gene>
    <name evidence="2" type="ORF">GPUH_LOCUS1363</name>
</gene>
<dbReference type="OrthoDB" id="5865324at2759"/>
<evidence type="ECO:0000313" key="3">
    <source>
        <dbReference type="Proteomes" id="UP000271098"/>
    </source>
</evidence>
<keyword evidence="1" id="KW-0472">Membrane</keyword>
<dbReference type="WBParaSite" id="GPUH_0000136501-mRNA-1">
    <property type="protein sequence ID" value="GPUH_0000136501-mRNA-1"/>
    <property type="gene ID" value="GPUH_0000136501"/>
</dbReference>
<keyword evidence="1" id="KW-1133">Transmembrane helix</keyword>
<proteinExistence type="predicted"/>
<dbReference type="AlphaFoldDB" id="A0A183CY22"/>
<dbReference type="Proteomes" id="UP000271098">
    <property type="component" value="Unassembled WGS sequence"/>
</dbReference>
<evidence type="ECO:0000256" key="1">
    <source>
        <dbReference type="SAM" id="Phobius"/>
    </source>
</evidence>
<reference evidence="4" key="1">
    <citation type="submission" date="2016-06" db="UniProtKB">
        <authorList>
            <consortium name="WormBaseParasite"/>
        </authorList>
    </citation>
    <scope>IDENTIFICATION</scope>
</reference>
<name>A0A183CY22_9BILA</name>
<sequence>MLRRKFLRKYDSVQNTRVSSCHENKPSTSKASFSKYCRTLRMTGSDAGIAESVRNEGICCGDHKVQVFRIRKQKLAEKRCAETWTVRSKKWKFERNWYKLRCVTLVFILMIAQLPKDAMAVRAKNSNSEFCEQYNVPLPAVVSSSRLSLSSQLLLSSLSSSSALSLFTRQCRCAPDWRLHFCSHVSHYKSLLAVPERHWQEEEQLPTVCICRCLCCFNQPGAFCNQLQCRNGEPVFDLHANTTCICHPPDFYPYSICTHQNAVVFEPEKVSSAYD</sequence>
<evidence type="ECO:0000313" key="2">
    <source>
        <dbReference type="EMBL" id="VDK29890.1"/>
    </source>
</evidence>
<reference evidence="2 3" key="2">
    <citation type="submission" date="2018-11" db="EMBL/GenBank/DDBJ databases">
        <authorList>
            <consortium name="Pathogen Informatics"/>
        </authorList>
    </citation>
    <scope>NUCLEOTIDE SEQUENCE [LARGE SCALE GENOMIC DNA]</scope>
</reference>